<dbReference type="PANTHER" id="PTHR32166:SF122">
    <property type="entry name" value="OS09G0499600 PROTEIN"/>
    <property type="match status" value="1"/>
</dbReference>
<dbReference type="Pfam" id="PF04937">
    <property type="entry name" value="DUF659"/>
    <property type="match status" value="1"/>
</dbReference>
<evidence type="ECO:0000259" key="1">
    <source>
        <dbReference type="Pfam" id="PF04937"/>
    </source>
</evidence>
<dbReference type="EMBL" id="NMUH01006379">
    <property type="protein sequence ID" value="MQM15138.1"/>
    <property type="molecule type" value="Genomic_DNA"/>
</dbReference>
<dbReference type="InterPro" id="IPR007021">
    <property type="entry name" value="DUF659"/>
</dbReference>
<dbReference type="InterPro" id="IPR012337">
    <property type="entry name" value="RNaseH-like_sf"/>
</dbReference>
<dbReference type="OrthoDB" id="684002at2759"/>
<organism evidence="2 3">
    <name type="scientific">Colocasia esculenta</name>
    <name type="common">Wild taro</name>
    <name type="synonym">Arum esculentum</name>
    <dbReference type="NCBI Taxonomy" id="4460"/>
    <lineage>
        <taxon>Eukaryota</taxon>
        <taxon>Viridiplantae</taxon>
        <taxon>Streptophyta</taxon>
        <taxon>Embryophyta</taxon>
        <taxon>Tracheophyta</taxon>
        <taxon>Spermatophyta</taxon>
        <taxon>Magnoliopsida</taxon>
        <taxon>Liliopsida</taxon>
        <taxon>Araceae</taxon>
        <taxon>Aroideae</taxon>
        <taxon>Colocasieae</taxon>
        <taxon>Colocasia</taxon>
    </lineage>
</organism>
<gene>
    <name evidence="2" type="ORF">Taro_048077</name>
</gene>
<comment type="caution">
    <text evidence="2">The sequence shown here is derived from an EMBL/GenBank/DDBJ whole genome shotgun (WGS) entry which is preliminary data.</text>
</comment>
<protein>
    <recommendedName>
        <fullName evidence="1">DUF659 domain-containing protein</fullName>
    </recommendedName>
</protein>
<reference evidence="2" key="1">
    <citation type="submission" date="2017-07" db="EMBL/GenBank/DDBJ databases">
        <title>Taro Niue Genome Assembly and Annotation.</title>
        <authorList>
            <person name="Atibalentja N."/>
            <person name="Keating K."/>
            <person name="Fields C.J."/>
        </authorList>
    </citation>
    <scope>NUCLEOTIDE SEQUENCE</scope>
    <source>
        <strain evidence="2">Niue_2</strain>
        <tissue evidence="2">Leaf</tissue>
    </source>
</reference>
<accession>A0A843X4R7</accession>
<dbReference type="AlphaFoldDB" id="A0A843X4R7"/>
<name>A0A843X4R7_COLES</name>
<dbReference type="Proteomes" id="UP000652761">
    <property type="component" value="Unassembled WGS sequence"/>
</dbReference>
<dbReference type="SUPFAM" id="SSF53098">
    <property type="entry name" value="Ribonuclease H-like"/>
    <property type="match status" value="1"/>
</dbReference>
<keyword evidence="3" id="KW-1185">Reference proteome</keyword>
<feature type="domain" description="DUF659" evidence="1">
    <location>
        <begin position="1"/>
        <end position="62"/>
    </location>
</feature>
<sequence length="121" mass="14306">MVAEIGEEYIVQVMTDNSSNYKKAREELMKSHPHIFWTPCAAHCVDLMLKEIGQLHQHVVEVAQNITRYIYNHTLVLRWMRDYCGGEILRPAITHFATNYIALDSLLKRRDRLKQMFRSEQ</sequence>
<proteinExistence type="predicted"/>
<evidence type="ECO:0000313" key="3">
    <source>
        <dbReference type="Proteomes" id="UP000652761"/>
    </source>
</evidence>
<evidence type="ECO:0000313" key="2">
    <source>
        <dbReference type="EMBL" id="MQM15138.1"/>
    </source>
</evidence>
<dbReference type="PANTHER" id="PTHR32166">
    <property type="entry name" value="OSJNBA0013A04.12 PROTEIN"/>
    <property type="match status" value="1"/>
</dbReference>